<protein>
    <submittedName>
        <fullName evidence="2">Uncharacterized protein</fullName>
    </submittedName>
</protein>
<keyword evidence="1" id="KW-0812">Transmembrane</keyword>
<sequence>MIMTIEEGLVQKDTYEVEVTTNQALRILISINHANELWISGLPIVVTIAMNIILILKTKSKYYKWYLIILSGCLLFFPCLVYQCTYRFIRES</sequence>
<reference evidence="2 3" key="1">
    <citation type="submission" date="2019-11" db="EMBL/GenBank/DDBJ databases">
        <authorList>
            <person name="Li X."/>
        </authorList>
    </citation>
    <scope>NUCLEOTIDE SEQUENCE [LARGE SCALE GENOMIC DNA]</scope>
    <source>
        <strain evidence="2 3">L9</strain>
    </source>
</reference>
<evidence type="ECO:0000313" key="2">
    <source>
        <dbReference type="EMBL" id="MUK89496.1"/>
    </source>
</evidence>
<gene>
    <name evidence="2" type="ORF">GMD78_14100</name>
</gene>
<dbReference type="Proteomes" id="UP000469125">
    <property type="component" value="Unassembled WGS sequence"/>
</dbReference>
<accession>A0A6N8FL94</accession>
<feature type="transmembrane region" description="Helical" evidence="1">
    <location>
        <begin position="37"/>
        <end position="56"/>
    </location>
</feature>
<keyword evidence="3" id="KW-1185">Reference proteome</keyword>
<comment type="caution">
    <text evidence="2">The sequence shown here is derived from an EMBL/GenBank/DDBJ whole genome shotgun (WGS) entry which is preliminary data.</text>
</comment>
<proteinExistence type="predicted"/>
<dbReference type="RefSeq" id="WP_196493831.1">
    <property type="nucleotide sequence ID" value="NZ_WOCA01000012.1"/>
</dbReference>
<name>A0A6N8FL94_9BACI</name>
<organism evidence="2 3">
    <name type="scientific">Ornithinibacillus caprae</name>
    <dbReference type="NCBI Taxonomy" id="2678566"/>
    <lineage>
        <taxon>Bacteria</taxon>
        <taxon>Bacillati</taxon>
        <taxon>Bacillota</taxon>
        <taxon>Bacilli</taxon>
        <taxon>Bacillales</taxon>
        <taxon>Bacillaceae</taxon>
        <taxon>Ornithinibacillus</taxon>
    </lineage>
</organism>
<evidence type="ECO:0000313" key="3">
    <source>
        <dbReference type="Proteomes" id="UP000469125"/>
    </source>
</evidence>
<evidence type="ECO:0000256" key="1">
    <source>
        <dbReference type="SAM" id="Phobius"/>
    </source>
</evidence>
<dbReference type="AlphaFoldDB" id="A0A6N8FL94"/>
<dbReference type="EMBL" id="WOCA01000012">
    <property type="protein sequence ID" value="MUK89496.1"/>
    <property type="molecule type" value="Genomic_DNA"/>
</dbReference>
<keyword evidence="1" id="KW-1133">Transmembrane helix</keyword>
<feature type="transmembrane region" description="Helical" evidence="1">
    <location>
        <begin position="65"/>
        <end position="89"/>
    </location>
</feature>
<keyword evidence="1" id="KW-0472">Membrane</keyword>